<evidence type="ECO:0000256" key="1">
    <source>
        <dbReference type="ARBA" id="ARBA00023015"/>
    </source>
</evidence>
<feature type="domain" description="HTH tetR-type" evidence="5">
    <location>
        <begin position="6"/>
        <end position="66"/>
    </location>
</feature>
<evidence type="ECO:0000313" key="7">
    <source>
        <dbReference type="Proteomes" id="UP000623250"/>
    </source>
</evidence>
<dbReference type="PANTHER" id="PTHR47506">
    <property type="entry name" value="TRANSCRIPTIONAL REGULATORY PROTEIN"/>
    <property type="match status" value="1"/>
</dbReference>
<dbReference type="AlphaFoldDB" id="A0A8I1GEP2"/>
<keyword evidence="1" id="KW-0805">Transcription regulation</keyword>
<organism evidence="6 7">
    <name type="scientific">Rhodomicrobium udaipurense</name>
    <dbReference type="NCBI Taxonomy" id="1202716"/>
    <lineage>
        <taxon>Bacteria</taxon>
        <taxon>Pseudomonadati</taxon>
        <taxon>Pseudomonadota</taxon>
        <taxon>Alphaproteobacteria</taxon>
        <taxon>Hyphomicrobiales</taxon>
        <taxon>Hyphomicrobiaceae</taxon>
        <taxon>Rhodomicrobium</taxon>
    </lineage>
</organism>
<evidence type="ECO:0000313" key="6">
    <source>
        <dbReference type="EMBL" id="MBJ7542416.1"/>
    </source>
</evidence>
<dbReference type="Proteomes" id="UP000623250">
    <property type="component" value="Unassembled WGS sequence"/>
</dbReference>
<proteinExistence type="predicted"/>
<dbReference type="Pfam" id="PF16925">
    <property type="entry name" value="TetR_C_13"/>
    <property type="match status" value="1"/>
</dbReference>
<evidence type="ECO:0000256" key="4">
    <source>
        <dbReference type="PROSITE-ProRule" id="PRU00335"/>
    </source>
</evidence>
<dbReference type="InterPro" id="IPR011075">
    <property type="entry name" value="TetR_C"/>
</dbReference>
<accession>A0A8I1GEP2</accession>
<dbReference type="EMBL" id="JAEMUK010000005">
    <property type="protein sequence ID" value="MBJ7542416.1"/>
    <property type="molecule type" value="Genomic_DNA"/>
</dbReference>
<name>A0A8I1GEP2_9HYPH</name>
<dbReference type="RefSeq" id="WP_037237893.1">
    <property type="nucleotide sequence ID" value="NZ_JAEMUK010000005.1"/>
</dbReference>
<gene>
    <name evidence="6" type="ORF">JDN41_02470</name>
</gene>
<dbReference type="InterPro" id="IPR036271">
    <property type="entry name" value="Tet_transcr_reg_TetR-rel_C_sf"/>
</dbReference>
<dbReference type="Gene3D" id="1.10.10.60">
    <property type="entry name" value="Homeodomain-like"/>
    <property type="match status" value="1"/>
</dbReference>
<dbReference type="InterPro" id="IPR001647">
    <property type="entry name" value="HTH_TetR"/>
</dbReference>
<reference evidence="6 7" key="1">
    <citation type="submission" date="2020-12" db="EMBL/GenBank/DDBJ databases">
        <title>Revised draft genomes of Rhodomicrobium vannielii ATCC 17100 and Rhodomicrobium udaipurense JA643.</title>
        <authorList>
            <person name="Conners E.M."/>
            <person name="Davenport E.J."/>
            <person name="Bose A."/>
        </authorList>
    </citation>
    <scope>NUCLEOTIDE SEQUENCE [LARGE SCALE GENOMIC DNA]</scope>
    <source>
        <strain evidence="6 7">JA643</strain>
    </source>
</reference>
<keyword evidence="2 4" id="KW-0238">DNA-binding</keyword>
<dbReference type="Pfam" id="PF00440">
    <property type="entry name" value="TetR_N"/>
    <property type="match status" value="1"/>
</dbReference>
<keyword evidence="3" id="KW-0804">Transcription</keyword>
<dbReference type="Gene3D" id="1.10.357.10">
    <property type="entry name" value="Tetracycline Repressor, domain 2"/>
    <property type="match status" value="1"/>
</dbReference>
<dbReference type="PROSITE" id="PS50977">
    <property type="entry name" value="HTH_TETR_2"/>
    <property type="match status" value="1"/>
</dbReference>
<dbReference type="SUPFAM" id="SSF48498">
    <property type="entry name" value="Tetracyclin repressor-like, C-terminal domain"/>
    <property type="match status" value="1"/>
</dbReference>
<dbReference type="InterPro" id="IPR009057">
    <property type="entry name" value="Homeodomain-like_sf"/>
</dbReference>
<sequence>MSRPRAFDEEKVLEAAAACFWARGFAATSVRDLAGAMGITGASLYNAYGDKRGVFEAALYYYWNTGARARMAAIEAQTSGLAAIEAFFAAGIERATADCERKGCLIVNSALDVAPHDPGLANVIAGYLMEIKSFFVWHIQTATERGECPKAINPQTHAANLLAVHMGLRALSRCYPERAFLEAAVAPALAALRNHSDKEEVA</sequence>
<dbReference type="GO" id="GO:0003677">
    <property type="term" value="F:DNA binding"/>
    <property type="evidence" value="ECO:0007669"/>
    <property type="project" value="UniProtKB-UniRule"/>
</dbReference>
<protein>
    <submittedName>
        <fullName evidence="6">TetR/AcrR family transcriptional regulator</fullName>
    </submittedName>
</protein>
<comment type="caution">
    <text evidence="6">The sequence shown here is derived from an EMBL/GenBank/DDBJ whole genome shotgun (WGS) entry which is preliminary data.</text>
</comment>
<feature type="DNA-binding region" description="H-T-H motif" evidence="4">
    <location>
        <begin position="29"/>
        <end position="48"/>
    </location>
</feature>
<dbReference type="PANTHER" id="PTHR47506:SF1">
    <property type="entry name" value="HTH-TYPE TRANSCRIPTIONAL REGULATOR YJDC"/>
    <property type="match status" value="1"/>
</dbReference>
<evidence type="ECO:0000259" key="5">
    <source>
        <dbReference type="PROSITE" id="PS50977"/>
    </source>
</evidence>
<evidence type="ECO:0000256" key="3">
    <source>
        <dbReference type="ARBA" id="ARBA00023163"/>
    </source>
</evidence>
<evidence type="ECO:0000256" key="2">
    <source>
        <dbReference type="ARBA" id="ARBA00023125"/>
    </source>
</evidence>
<dbReference type="SUPFAM" id="SSF46689">
    <property type="entry name" value="Homeodomain-like"/>
    <property type="match status" value="1"/>
</dbReference>
<keyword evidence="7" id="KW-1185">Reference proteome</keyword>